<dbReference type="HOGENOM" id="CLU_132761_0_1_1"/>
<protein>
    <submittedName>
        <fullName evidence="1">Uncharacterized protein</fullName>
    </submittedName>
</protein>
<reference evidence="2" key="2">
    <citation type="submission" date="2015-01" db="EMBL/GenBank/DDBJ databases">
        <title>Evolutionary Origins and Diversification of the Mycorrhizal Mutualists.</title>
        <authorList>
            <consortium name="DOE Joint Genome Institute"/>
            <consortium name="Mycorrhizal Genomics Consortium"/>
            <person name="Kohler A."/>
            <person name="Kuo A."/>
            <person name="Nagy L.G."/>
            <person name="Floudas D."/>
            <person name="Copeland A."/>
            <person name="Barry K.W."/>
            <person name="Cichocki N."/>
            <person name="Veneault-Fourrey C."/>
            <person name="LaButti K."/>
            <person name="Lindquist E.A."/>
            <person name="Lipzen A."/>
            <person name="Lundell T."/>
            <person name="Morin E."/>
            <person name="Murat C."/>
            <person name="Riley R."/>
            <person name="Ohm R."/>
            <person name="Sun H."/>
            <person name="Tunlid A."/>
            <person name="Henrissat B."/>
            <person name="Grigoriev I.V."/>
            <person name="Hibbett D.S."/>
            <person name="Martin F."/>
        </authorList>
    </citation>
    <scope>NUCLEOTIDE SEQUENCE [LARGE SCALE GENOMIC DNA]</scope>
    <source>
        <strain evidence="2">F 1598</strain>
    </source>
</reference>
<proteinExistence type="predicted"/>
<gene>
    <name evidence="1" type="ORF">PILCRDRAFT_80296</name>
</gene>
<evidence type="ECO:0000313" key="2">
    <source>
        <dbReference type="Proteomes" id="UP000054166"/>
    </source>
</evidence>
<dbReference type="AlphaFoldDB" id="A0A0C3BA54"/>
<dbReference type="EMBL" id="KN833065">
    <property type="protein sequence ID" value="KIM74207.1"/>
    <property type="molecule type" value="Genomic_DNA"/>
</dbReference>
<evidence type="ECO:0000313" key="1">
    <source>
        <dbReference type="EMBL" id="KIM74207.1"/>
    </source>
</evidence>
<dbReference type="InParanoid" id="A0A0C3BA54"/>
<dbReference type="OrthoDB" id="2527272at2759"/>
<reference evidence="1 2" key="1">
    <citation type="submission" date="2014-04" db="EMBL/GenBank/DDBJ databases">
        <authorList>
            <consortium name="DOE Joint Genome Institute"/>
            <person name="Kuo A."/>
            <person name="Tarkka M."/>
            <person name="Buscot F."/>
            <person name="Kohler A."/>
            <person name="Nagy L.G."/>
            <person name="Floudas D."/>
            <person name="Copeland A."/>
            <person name="Barry K.W."/>
            <person name="Cichocki N."/>
            <person name="Veneault-Fourrey C."/>
            <person name="LaButti K."/>
            <person name="Lindquist E.A."/>
            <person name="Lipzen A."/>
            <person name="Lundell T."/>
            <person name="Morin E."/>
            <person name="Murat C."/>
            <person name="Sun H."/>
            <person name="Tunlid A."/>
            <person name="Henrissat B."/>
            <person name="Grigoriev I.V."/>
            <person name="Hibbett D.S."/>
            <person name="Martin F."/>
            <person name="Nordberg H.P."/>
            <person name="Cantor M.N."/>
            <person name="Hua S.X."/>
        </authorList>
    </citation>
    <scope>NUCLEOTIDE SEQUENCE [LARGE SCALE GENOMIC DNA]</scope>
    <source>
        <strain evidence="1 2">F 1598</strain>
    </source>
</reference>
<organism evidence="1 2">
    <name type="scientific">Piloderma croceum (strain F 1598)</name>
    <dbReference type="NCBI Taxonomy" id="765440"/>
    <lineage>
        <taxon>Eukaryota</taxon>
        <taxon>Fungi</taxon>
        <taxon>Dikarya</taxon>
        <taxon>Basidiomycota</taxon>
        <taxon>Agaricomycotina</taxon>
        <taxon>Agaricomycetes</taxon>
        <taxon>Agaricomycetidae</taxon>
        <taxon>Atheliales</taxon>
        <taxon>Atheliaceae</taxon>
        <taxon>Piloderma</taxon>
    </lineage>
</organism>
<dbReference type="Proteomes" id="UP000054166">
    <property type="component" value="Unassembled WGS sequence"/>
</dbReference>
<sequence>TTCFIVDAWHYIGHCVTDILYRTWCNPAPANGTQPDLVIALEDEAGSVHLTRAFNTETSEQLNAWLNGFEPQM</sequence>
<accession>A0A0C3BA54</accession>
<keyword evidence="2" id="KW-1185">Reference proteome</keyword>
<name>A0A0C3BA54_PILCF</name>
<feature type="non-terminal residue" evidence="1">
    <location>
        <position position="1"/>
    </location>
</feature>